<accession>A0A9P5TET0</accession>
<proteinExistence type="predicted"/>
<dbReference type="OrthoDB" id="2735536at2759"/>
<evidence type="ECO:0000313" key="2">
    <source>
        <dbReference type="Proteomes" id="UP000724874"/>
    </source>
</evidence>
<name>A0A9P5TET0_GYMJU</name>
<dbReference type="EMBL" id="JADNYJ010000307">
    <property type="protein sequence ID" value="KAF8871421.1"/>
    <property type="molecule type" value="Genomic_DNA"/>
</dbReference>
<organism evidence="1 2">
    <name type="scientific">Gymnopilus junonius</name>
    <name type="common">Spectacular rustgill mushroom</name>
    <name type="synonym">Gymnopilus spectabilis subsp. junonius</name>
    <dbReference type="NCBI Taxonomy" id="109634"/>
    <lineage>
        <taxon>Eukaryota</taxon>
        <taxon>Fungi</taxon>
        <taxon>Dikarya</taxon>
        <taxon>Basidiomycota</taxon>
        <taxon>Agaricomycotina</taxon>
        <taxon>Agaricomycetes</taxon>
        <taxon>Agaricomycetidae</taxon>
        <taxon>Agaricales</taxon>
        <taxon>Agaricineae</taxon>
        <taxon>Hymenogastraceae</taxon>
        <taxon>Gymnopilus</taxon>
    </lineage>
</organism>
<reference evidence="1" key="1">
    <citation type="submission" date="2020-11" db="EMBL/GenBank/DDBJ databases">
        <authorList>
            <consortium name="DOE Joint Genome Institute"/>
            <person name="Ahrendt S."/>
            <person name="Riley R."/>
            <person name="Andreopoulos W."/>
            <person name="LaButti K."/>
            <person name="Pangilinan J."/>
            <person name="Ruiz-duenas F.J."/>
            <person name="Barrasa J.M."/>
            <person name="Sanchez-Garcia M."/>
            <person name="Camarero S."/>
            <person name="Miyauchi S."/>
            <person name="Serrano A."/>
            <person name="Linde D."/>
            <person name="Babiker R."/>
            <person name="Drula E."/>
            <person name="Ayuso-Fernandez I."/>
            <person name="Pacheco R."/>
            <person name="Padilla G."/>
            <person name="Ferreira P."/>
            <person name="Barriuso J."/>
            <person name="Kellner H."/>
            <person name="Castanera R."/>
            <person name="Alfaro M."/>
            <person name="Ramirez L."/>
            <person name="Pisabarro A.G."/>
            <person name="Kuo A."/>
            <person name="Tritt A."/>
            <person name="Lipzen A."/>
            <person name="He G."/>
            <person name="Yan M."/>
            <person name="Ng V."/>
            <person name="Cullen D."/>
            <person name="Martin F."/>
            <person name="Rosso M.-N."/>
            <person name="Henrissat B."/>
            <person name="Hibbett D."/>
            <person name="Martinez A.T."/>
            <person name="Grigoriev I.V."/>
        </authorList>
    </citation>
    <scope>NUCLEOTIDE SEQUENCE</scope>
    <source>
        <strain evidence="1">AH 44721</strain>
    </source>
</reference>
<gene>
    <name evidence="1" type="ORF">CPB84DRAFT_1800775</name>
</gene>
<dbReference type="Gene3D" id="3.40.50.720">
    <property type="entry name" value="NAD(P)-binding Rossmann-like Domain"/>
    <property type="match status" value="1"/>
</dbReference>
<sequence>MTLSGYGSITWQETRDVIHSLQSKLFTSGILPRGTTDLDHTVLFNYEASKGKHILGIKYRSREDMFTDMLADFEARGWLERPFK</sequence>
<keyword evidence="2" id="KW-1185">Reference proteome</keyword>
<comment type="caution">
    <text evidence="1">The sequence shown here is derived from an EMBL/GenBank/DDBJ whole genome shotgun (WGS) entry which is preliminary data.</text>
</comment>
<protein>
    <submittedName>
        <fullName evidence="1">Uncharacterized protein</fullName>
    </submittedName>
</protein>
<evidence type="ECO:0000313" key="1">
    <source>
        <dbReference type="EMBL" id="KAF8871421.1"/>
    </source>
</evidence>
<dbReference type="Proteomes" id="UP000724874">
    <property type="component" value="Unassembled WGS sequence"/>
</dbReference>
<dbReference type="AlphaFoldDB" id="A0A9P5TET0"/>